<comment type="caution">
    <text evidence="5">The sequence shown here is derived from an EMBL/GenBank/DDBJ whole genome shotgun (WGS) entry which is preliminary data.</text>
</comment>
<gene>
    <name evidence="5" type="ORF">PGO_125260</name>
</gene>
<protein>
    <submittedName>
        <fullName evidence="5">LCCL domain-containing protein</fullName>
    </submittedName>
</protein>
<dbReference type="InterPro" id="IPR051957">
    <property type="entry name" value="CRISP-LCCL_domain"/>
</dbReference>
<feature type="domain" description="LCCL" evidence="4">
    <location>
        <begin position="758"/>
        <end position="796"/>
    </location>
</feature>
<evidence type="ECO:0000256" key="1">
    <source>
        <dbReference type="SAM" id="Coils"/>
    </source>
</evidence>
<accession>A0A1Y1JLN1</accession>
<reference evidence="6" key="1">
    <citation type="submission" date="2017-04" db="EMBL/GenBank/DDBJ databases">
        <title>Plasmodium gonderi genome.</title>
        <authorList>
            <person name="Arisue N."/>
            <person name="Honma H."/>
            <person name="Kawai S."/>
            <person name="Tougan T."/>
            <person name="Tanabe K."/>
            <person name="Horii T."/>
        </authorList>
    </citation>
    <scope>NUCLEOTIDE SEQUENCE [LARGE SCALE GENOMIC DNA]</scope>
    <source>
        <strain evidence="6">ATCC 30045</strain>
    </source>
</reference>
<organism evidence="5 6">
    <name type="scientific">Plasmodium gonderi</name>
    <dbReference type="NCBI Taxonomy" id="77519"/>
    <lineage>
        <taxon>Eukaryota</taxon>
        <taxon>Sar</taxon>
        <taxon>Alveolata</taxon>
        <taxon>Apicomplexa</taxon>
        <taxon>Aconoidasida</taxon>
        <taxon>Haemosporida</taxon>
        <taxon>Plasmodiidae</taxon>
        <taxon>Plasmodium</taxon>
        <taxon>Plasmodium (Plasmodium)</taxon>
    </lineage>
</organism>
<dbReference type="SUPFAM" id="SSF69848">
    <property type="entry name" value="LCCL domain"/>
    <property type="match status" value="1"/>
</dbReference>
<dbReference type="InterPro" id="IPR035992">
    <property type="entry name" value="Ricin_B-like_lectins"/>
</dbReference>
<dbReference type="SUPFAM" id="SSF56496">
    <property type="entry name" value="Fibrinogen C-terminal domain-like"/>
    <property type="match status" value="1"/>
</dbReference>
<dbReference type="PANTHER" id="PTHR31331">
    <property type="entry name" value="LCCL DOMAIN PROTEIN (AFU_ORTHOLOGUE AFUA_5G08630)"/>
    <property type="match status" value="1"/>
</dbReference>
<evidence type="ECO:0000259" key="3">
    <source>
        <dbReference type="PROSITE" id="PS50022"/>
    </source>
</evidence>
<dbReference type="Pfam" id="PF00652">
    <property type="entry name" value="Ricin_B_lectin"/>
    <property type="match status" value="1"/>
</dbReference>
<dbReference type="CDD" id="cd00161">
    <property type="entry name" value="beta-trefoil_Ricin-like"/>
    <property type="match status" value="1"/>
</dbReference>
<evidence type="ECO:0000256" key="2">
    <source>
        <dbReference type="SAM" id="SignalP"/>
    </source>
</evidence>
<dbReference type="InterPro" id="IPR036056">
    <property type="entry name" value="Fibrinogen-like_C"/>
</dbReference>
<dbReference type="InterPro" id="IPR000772">
    <property type="entry name" value="Ricin_B_lectin"/>
</dbReference>
<evidence type="ECO:0000313" key="5">
    <source>
        <dbReference type="EMBL" id="GAW82528.1"/>
    </source>
</evidence>
<dbReference type="OrthoDB" id="414826at2759"/>
<keyword evidence="6" id="KW-1185">Reference proteome</keyword>
<sequence>MTKLFFIYAFVLPLLSFLFVKGENDISNTFFKFENCNSTSTFPSIGENGIPQYGAENALTRGSGYWCSEGKHNSNEIVSWIGHLKNVRSLNGIIIHWAYSPGEISVLASYDGNDPYEEVVPYQVIDSRGGNVVQNIIFNHVVMAKSIKLNMRHPIHEYFGINFVNVLGSRDPTLRIQSGMSSVVQDLCLQIDDTNEVVLDGCITSMSYMDGRDLWKLNAKNQIYNPITNLCISLKDNMTANGGRIIMEDCNASIEHNDGRSSWQLLPNNQLKMLRDGNFCLSQDGSKSGSIDVALNKHTTSTLSKEDKKYSTDKAVDGNLDTFWLSQPFTIDTAPDSVYFNINLGSIYKLQKCVIDWRFPATKYSIMISNDGKNFKEISINLANFLSSTINNLHNLEGQYVKLKFMAPNPEFAQDQNLFYGIKKLSIYTNRIKSVVDDCDTVKNSEDARDKYFFEFVSEINMQEGKELKRLDGELQQYAEKIQNEALKIQKLNPQLKKCKSGKEKRHNDIINIKNIVLKNIYDVINESQKIIKINSLNSNYSTSTKEIGQTSENPADDCFHLKKTLPNSPSGFYYVLPSCSQNVLRVYCDMKIGATYYIPSVDTNLISKIKHVENVCASYGLNPIHLHNESQIYELKKLFQIMEINIENPVPLAVRGKGTKEEEYDDDELFFFSLDFQENVTNIVSKFGTPTGNTFGIDNQGVVFFDSSNSEMSAFVCSNNVNSINLSEPFLNFNCQTSLKESSEIKKLVGNEYLIKCPHDCLEREIEASVVGGEGNIYSDESSICLSAIHAGVYDKHYLIHLRVVNALGQYEGVFQNGIISESYINENQEVAFKLFNIPPKCPGNNSDMENFVFLESDKFTEDLDDKENVYVDPSTADAINDLVTIVNKQVGSTDPSFLALINKQAIQIISNARRYLKPTELFEKNMELLSDETLKDVQKVSHTIKLLTSKITSEVEKRKYKLEALIDERLRQKEFESWKLNSAITKEDLYNVFEVINSLQLQQGGKWDILDNPLNEGMTGNTLTQNARVVNMSGPHDSNRNDNEMARSPLMDNQFIGSYSFLRYKSFYDFIFSTYVHVKGTGSVGIIFRAYDKYNYYMLELNNSFNGFKRLLKFENNEATELAIINETGFDENSWFALKIECIGAKIKISTIRSNGPIYELPTPDIVVNDDFNSAGTVGFYTYGVDSVEFTKPTVESVECLSRGRTHKNVSPLTCNVYEEFFLGKFNKSYAVFDPENAVDGPSKWNYATNVANEKQVILQNSNMKGDKENEIPSLTILQEKICQSGIFNFSIYPKCTDGIVGAVFKFLDSKNYTLLEIGPNFTRLRQNLNGTFHVLAKSIVSGYKQNTWNRVTISFSSSNINVNMGSGLMTYPIFSLIGLDLQEGQQIGFTSHNCNHIAFSHIFLHPFDFKPYSPTPSIGTESMLPIFSTMKKDTLEGYTKTQNDASYENEDDTTASQINNAEIEKHKFEDKVDNDVKKNIHFCATHKDIIDRMAFCDQYEKENNSNCTNNFCNFCCENIDSSDHEDTESCIELCQELDDKVIQTSEILNHLKKSCVEFPSDKLKQECEKDVNQEECLTDMCQMCCQSVPVPEKLLTNNVDMGSLIDQCISLC</sequence>
<dbReference type="Gene3D" id="2.60.120.560">
    <property type="entry name" value="Exo-inulinase, domain 1"/>
    <property type="match status" value="2"/>
</dbReference>
<keyword evidence="1" id="KW-0175">Coiled coil</keyword>
<feature type="domain" description="F5/8 type C" evidence="3">
    <location>
        <begin position="280"/>
        <end position="378"/>
    </location>
</feature>
<dbReference type="Pfam" id="PF00754">
    <property type="entry name" value="F5_F8_type_C"/>
    <property type="match status" value="1"/>
</dbReference>
<feature type="coiled-coil region" evidence="1">
    <location>
        <begin position="461"/>
        <end position="488"/>
    </location>
</feature>
<dbReference type="RefSeq" id="XP_028545117.1">
    <property type="nucleotide sequence ID" value="XM_028689316.1"/>
</dbReference>
<dbReference type="Gene3D" id="2.60.120.1000">
    <property type="match status" value="1"/>
</dbReference>
<dbReference type="PROSITE" id="PS50231">
    <property type="entry name" value="RICIN_B_LECTIN"/>
    <property type="match status" value="1"/>
</dbReference>
<evidence type="ECO:0000313" key="6">
    <source>
        <dbReference type="Proteomes" id="UP000195521"/>
    </source>
</evidence>
<proteinExistence type="predicted"/>
<dbReference type="PANTHER" id="PTHR31331:SF1">
    <property type="entry name" value="CYSTEINE RICH SECRETORY PROTEIN LCCL DOMAIN CONTAINING 2"/>
    <property type="match status" value="1"/>
</dbReference>
<dbReference type="SUPFAM" id="SSF50370">
    <property type="entry name" value="Ricin B-like lectins"/>
    <property type="match status" value="1"/>
</dbReference>
<dbReference type="InterPro" id="IPR036609">
    <property type="entry name" value="LCCL_sf"/>
</dbReference>
<dbReference type="SUPFAM" id="SSF49785">
    <property type="entry name" value="Galactose-binding domain-like"/>
    <property type="match status" value="2"/>
</dbReference>
<dbReference type="InterPro" id="IPR000421">
    <property type="entry name" value="FA58C"/>
</dbReference>
<dbReference type="Gene3D" id="2.170.130.20">
    <property type="entry name" value="LCCL-like domain"/>
    <property type="match status" value="1"/>
</dbReference>
<dbReference type="OMA" id="CQMCCQS"/>
<dbReference type="Pfam" id="PF03815">
    <property type="entry name" value="LCCL"/>
    <property type="match status" value="1"/>
</dbReference>
<dbReference type="EMBL" id="BDQF01000013">
    <property type="protein sequence ID" value="GAW82528.1"/>
    <property type="molecule type" value="Genomic_DNA"/>
</dbReference>
<keyword evidence="2" id="KW-0732">Signal</keyword>
<evidence type="ECO:0000259" key="4">
    <source>
        <dbReference type="PROSITE" id="PS50820"/>
    </source>
</evidence>
<dbReference type="InterPro" id="IPR004043">
    <property type="entry name" value="LCCL"/>
</dbReference>
<dbReference type="Gene3D" id="2.80.10.50">
    <property type="match status" value="1"/>
</dbReference>
<dbReference type="Proteomes" id="UP000195521">
    <property type="component" value="Unassembled WGS sequence"/>
</dbReference>
<dbReference type="Gene3D" id="2.60.120.260">
    <property type="entry name" value="Galactose-binding domain-like"/>
    <property type="match status" value="1"/>
</dbReference>
<dbReference type="PROSITE" id="PS50820">
    <property type="entry name" value="LCCL"/>
    <property type="match status" value="1"/>
</dbReference>
<feature type="signal peptide" evidence="2">
    <location>
        <begin position="1"/>
        <end position="22"/>
    </location>
</feature>
<dbReference type="SMART" id="SM00603">
    <property type="entry name" value="LCCL"/>
    <property type="match status" value="1"/>
</dbReference>
<dbReference type="InterPro" id="IPR008979">
    <property type="entry name" value="Galactose-bd-like_sf"/>
</dbReference>
<feature type="chain" id="PRO_5012598337" evidence="2">
    <location>
        <begin position="23"/>
        <end position="1615"/>
    </location>
</feature>
<dbReference type="PROSITE" id="PS50022">
    <property type="entry name" value="FA58C_3"/>
    <property type="match status" value="1"/>
</dbReference>
<name>A0A1Y1JLN1_PLAGO</name>
<dbReference type="GeneID" id="39749265"/>